<reference evidence="7" key="1">
    <citation type="submission" date="2016-10" db="EMBL/GenBank/DDBJ databases">
        <authorList>
            <person name="Varghese N."/>
            <person name="Submissions S."/>
        </authorList>
    </citation>
    <scope>NUCLEOTIDE SEQUENCE [LARGE SCALE GENOMIC DNA]</scope>
    <source>
        <strain evidence="7">DSM 8344</strain>
    </source>
</reference>
<dbReference type="SUPFAM" id="SSF52540">
    <property type="entry name" value="P-loop containing nucleoside triphosphate hydrolases"/>
    <property type="match status" value="1"/>
</dbReference>
<evidence type="ECO:0000313" key="6">
    <source>
        <dbReference type="EMBL" id="SDH51268.1"/>
    </source>
</evidence>
<dbReference type="PANTHER" id="PTHR42711:SF5">
    <property type="entry name" value="ABC TRANSPORTER ATP-BINDING PROTEIN NATA"/>
    <property type="match status" value="1"/>
</dbReference>
<evidence type="ECO:0000259" key="5">
    <source>
        <dbReference type="PROSITE" id="PS50893"/>
    </source>
</evidence>
<evidence type="ECO:0000256" key="3">
    <source>
        <dbReference type="ARBA" id="ARBA00022741"/>
    </source>
</evidence>
<dbReference type="Proteomes" id="UP000198656">
    <property type="component" value="Unassembled WGS sequence"/>
</dbReference>
<keyword evidence="2" id="KW-0813">Transport</keyword>
<evidence type="ECO:0000256" key="2">
    <source>
        <dbReference type="ARBA" id="ARBA00022448"/>
    </source>
</evidence>
<comment type="similarity">
    <text evidence="1">Belongs to the ABC transporter superfamily.</text>
</comment>
<dbReference type="PANTHER" id="PTHR42711">
    <property type="entry name" value="ABC TRANSPORTER ATP-BINDING PROTEIN"/>
    <property type="match status" value="1"/>
</dbReference>
<dbReference type="EMBL" id="FNCP01000014">
    <property type="protein sequence ID" value="SDH51268.1"/>
    <property type="molecule type" value="Genomic_DNA"/>
</dbReference>
<proteinExistence type="inferred from homology"/>
<dbReference type="PROSITE" id="PS00211">
    <property type="entry name" value="ABC_TRANSPORTER_1"/>
    <property type="match status" value="1"/>
</dbReference>
<accession>A0A1G8D0E6</accession>
<feature type="domain" description="ABC transporter" evidence="5">
    <location>
        <begin position="5"/>
        <end position="234"/>
    </location>
</feature>
<dbReference type="Pfam" id="PF13732">
    <property type="entry name" value="DrrA1-3_C"/>
    <property type="match status" value="1"/>
</dbReference>
<dbReference type="STRING" id="1121419.SAMN05443529_11477"/>
<dbReference type="PROSITE" id="PS50893">
    <property type="entry name" value="ABC_TRANSPORTER_2"/>
    <property type="match status" value="1"/>
</dbReference>
<evidence type="ECO:0000256" key="4">
    <source>
        <dbReference type="ARBA" id="ARBA00022840"/>
    </source>
</evidence>
<dbReference type="InterPro" id="IPR050763">
    <property type="entry name" value="ABC_transporter_ATP-binding"/>
</dbReference>
<dbReference type="OrthoDB" id="9809205at2"/>
<keyword evidence="3" id="KW-0547">Nucleotide-binding</keyword>
<protein>
    <submittedName>
        <fullName evidence="6">ABC-2 type transport system ATP-binding protein</fullName>
    </submittedName>
</protein>
<evidence type="ECO:0000313" key="7">
    <source>
        <dbReference type="Proteomes" id="UP000198656"/>
    </source>
</evidence>
<name>A0A1G8D0E6_9FIRM</name>
<dbReference type="GO" id="GO:0016887">
    <property type="term" value="F:ATP hydrolysis activity"/>
    <property type="evidence" value="ECO:0007669"/>
    <property type="project" value="InterPro"/>
</dbReference>
<dbReference type="Pfam" id="PF00005">
    <property type="entry name" value="ABC_tran"/>
    <property type="match status" value="1"/>
</dbReference>
<keyword evidence="4 6" id="KW-0067">ATP-binding</keyword>
<keyword evidence="7" id="KW-1185">Reference proteome</keyword>
<dbReference type="GO" id="GO:0005524">
    <property type="term" value="F:ATP binding"/>
    <property type="evidence" value="ECO:0007669"/>
    <property type="project" value="UniProtKB-KW"/>
</dbReference>
<evidence type="ECO:0000256" key="1">
    <source>
        <dbReference type="ARBA" id="ARBA00005417"/>
    </source>
</evidence>
<organism evidence="6 7">
    <name type="scientific">Desulfosporosinus hippei DSM 8344</name>
    <dbReference type="NCBI Taxonomy" id="1121419"/>
    <lineage>
        <taxon>Bacteria</taxon>
        <taxon>Bacillati</taxon>
        <taxon>Bacillota</taxon>
        <taxon>Clostridia</taxon>
        <taxon>Eubacteriales</taxon>
        <taxon>Desulfitobacteriaceae</taxon>
        <taxon>Desulfosporosinus</taxon>
    </lineage>
</organism>
<dbReference type="InterPro" id="IPR003593">
    <property type="entry name" value="AAA+_ATPase"/>
</dbReference>
<dbReference type="Gene3D" id="3.40.50.300">
    <property type="entry name" value="P-loop containing nucleotide triphosphate hydrolases"/>
    <property type="match status" value="1"/>
</dbReference>
<dbReference type="RefSeq" id="WP_092333910.1">
    <property type="nucleotide sequence ID" value="NZ_FNCP01000014.1"/>
</dbReference>
<gene>
    <name evidence="6" type="ORF">SAMN05443529_11477</name>
</gene>
<dbReference type="InterPro" id="IPR017871">
    <property type="entry name" value="ABC_transporter-like_CS"/>
</dbReference>
<dbReference type="AlphaFoldDB" id="A0A1G8D0E6"/>
<dbReference type="InterPro" id="IPR025302">
    <property type="entry name" value="DrrA1/2-like_C"/>
</dbReference>
<dbReference type="InterPro" id="IPR003439">
    <property type="entry name" value="ABC_transporter-like_ATP-bd"/>
</dbReference>
<dbReference type="InterPro" id="IPR027417">
    <property type="entry name" value="P-loop_NTPase"/>
</dbReference>
<sequence>MNNTLDVKNINKTYNGVKVINDISFAVKAGEIMGIMGPNGAGKTTTIRMIMGITAPDQGELHFFLNGESRNRIPQASVGYLPEERGLYKEAKVMEILLFLSGLKGLDKVIARKRIMEWLEKFQLADKANSKVQQLSKGMAQKVQFIASVLHQPALVVLDEPFSGLDPVSQDIFKQEIRQLADEGMSILISSHQMNLVEEICNRIFIINKGEKVLYGPLQDIKAQYGSYQVNIIAEQEIPELTQSPLVQSFQRLGKKWSLVLKDNTAPAKFLATIPPGAPIDELSVARISLHDIFVRIAKGGSSDEINLENR</sequence>
<dbReference type="SMART" id="SM00382">
    <property type="entry name" value="AAA"/>
    <property type="match status" value="1"/>
</dbReference>